<proteinExistence type="predicted"/>
<gene>
    <name evidence="1" type="ORF">FSP39_000419</name>
</gene>
<evidence type="ECO:0000313" key="2">
    <source>
        <dbReference type="Proteomes" id="UP001186944"/>
    </source>
</evidence>
<sequence>MVQRRAAHYVSNRHGNRVDSMLEHLQWRSLEQRRRGARLIILYKIVNNDVALDKSDKLTPPFRRTRHSHQLAFQLPSSSSDYRKFSFFPRTIMEWNALPPGIVSLKTPNTFKA</sequence>
<keyword evidence="2" id="KW-1185">Reference proteome</keyword>
<organism evidence="1 2">
    <name type="scientific">Pinctada imbricata</name>
    <name type="common">Atlantic pearl-oyster</name>
    <name type="synonym">Pinctada martensii</name>
    <dbReference type="NCBI Taxonomy" id="66713"/>
    <lineage>
        <taxon>Eukaryota</taxon>
        <taxon>Metazoa</taxon>
        <taxon>Spiralia</taxon>
        <taxon>Lophotrochozoa</taxon>
        <taxon>Mollusca</taxon>
        <taxon>Bivalvia</taxon>
        <taxon>Autobranchia</taxon>
        <taxon>Pteriomorphia</taxon>
        <taxon>Pterioida</taxon>
        <taxon>Pterioidea</taxon>
        <taxon>Pteriidae</taxon>
        <taxon>Pinctada</taxon>
    </lineage>
</organism>
<accession>A0AA88XKC7</accession>
<name>A0AA88XKC7_PINIB</name>
<protein>
    <submittedName>
        <fullName evidence="1">Uncharacterized protein</fullName>
    </submittedName>
</protein>
<dbReference type="EMBL" id="VSWD01000011">
    <property type="protein sequence ID" value="KAK3087020.1"/>
    <property type="molecule type" value="Genomic_DNA"/>
</dbReference>
<dbReference type="AlphaFoldDB" id="A0AA88XKC7"/>
<comment type="caution">
    <text evidence="1">The sequence shown here is derived from an EMBL/GenBank/DDBJ whole genome shotgun (WGS) entry which is preliminary data.</text>
</comment>
<evidence type="ECO:0000313" key="1">
    <source>
        <dbReference type="EMBL" id="KAK3087020.1"/>
    </source>
</evidence>
<reference evidence="1" key="1">
    <citation type="submission" date="2019-08" db="EMBL/GenBank/DDBJ databases">
        <title>The improved chromosome-level genome for the pearl oyster Pinctada fucata martensii using PacBio sequencing and Hi-C.</title>
        <authorList>
            <person name="Zheng Z."/>
        </authorList>
    </citation>
    <scope>NUCLEOTIDE SEQUENCE</scope>
    <source>
        <strain evidence="1">ZZ-2019</strain>
        <tissue evidence="1">Adductor muscle</tissue>
    </source>
</reference>
<dbReference type="Proteomes" id="UP001186944">
    <property type="component" value="Unassembled WGS sequence"/>
</dbReference>